<reference evidence="1 2" key="1">
    <citation type="submission" date="2017-07" db="EMBL/GenBank/DDBJ databases">
        <title>Recovery of genomes from metagenomes via a dereplication, aggregation, and scoring strategy.</title>
        <authorList>
            <person name="Sieber C.M."/>
            <person name="Probst A.J."/>
            <person name="Sharrar A."/>
            <person name="Thomas B.C."/>
            <person name="Hess M."/>
            <person name="Tringe S.G."/>
            <person name="Banfield J.F."/>
        </authorList>
    </citation>
    <scope>NUCLEOTIDE SEQUENCE [LARGE SCALE GENOMIC DNA]</scope>
    <source>
        <strain evidence="1">JGI_Cruoil_03_44_89</strain>
    </source>
</reference>
<protein>
    <submittedName>
        <fullName evidence="1">Uncharacterized protein</fullName>
    </submittedName>
</protein>
<name>A0A235BV82_UNCW3</name>
<dbReference type="EMBL" id="NOZQ01000108">
    <property type="protein sequence ID" value="OYD15657.1"/>
    <property type="molecule type" value="Genomic_DNA"/>
</dbReference>
<evidence type="ECO:0000313" key="1">
    <source>
        <dbReference type="EMBL" id="OYD15657.1"/>
    </source>
</evidence>
<evidence type="ECO:0000313" key="2">
    <source>
        <dbReference type="Proteomes" id="UP000215215"/>
    </source>
</evidence>
<proteinExistence type="predicted"/>
<dbReference type="AlphaFoldDB" id="A0A235BV82"/>
<dbReference type="Proteomes" id="UP000215215">
    <property type="component" value="Unassembled WGS sequence"/>
</dbReference>
<gene>
    <name evidence="1" type="ORF">CH333_05245</name>
</gene>
<sequence length="258" mass="29068">MHILIGIYIVSYINVSYTAPPKPPLGGRLSIQNPFPGEGRNLPRPSISTFSTILAGGVSIGSILMIIDPLVRDHVLRKLEFITSPNHAAPENKGPFHVRTLQQELNQSSQLDRAVHFMIPCLLTNYAVSAAKDVAKNFEFSQKTACLAAIAVVGAGSIIDEYLDGLQRDDGFSPFDFGANILGILYGLLKQQNKLQYIDINWDFCSEAKPDTWEWAWWNYMPAYAFRVRIDIMQILTGEDRGIFDEYTKYFAYLPFMH</sequence>
<organism evidence="1 2">
    <name type="scientific">candidate division WOR-3 bacterium JGI_Cruoil_03_44_89</name>
    <dbReference type="NCBI Taxonomy" id="1973748"/>
    <lineage>
        <taxon>Bacteria</taxon>
        <taxon>Bacteria division WOR-3</taxon>
    </lineage>
</organism>
<accession>A0A235BV82</accession>
<comment type="caution">
    <text evidence="1">The sequence shown here is derived from an EMBL/GenBank/DDBJ whole genome shotgun (WGS) entry which is preliminary data.</text>
</comment>